<organism evidence="2 3">
    <name type="scientific">Massilia eurypsychrophila</name>
    <dbReference type="NCBI Taxonomy" id="1485217"/>
    <lineage>
        <taxon>Bacteria</taxon>
        <taxon>Pseudomonadati</taxon>
        <taxon>Pseudomonadota</taxon>
        <taxon>Betaproteobacteria</taxon>
        <taxon>Burkholderiales</taxon>
        <taxon>Oxalobacteraceae</taxon>
        <taxon>Telluria group</taxon>
        <taxon>Massilia</taxon>
    </lineage>
</organism>
<dbReference type="Pfam" id="PF01370">
    <property type="entry name" value="Epimerase"/>
    <property type="match status" value="1"/>
</dbReference>
<dbReference type="InterPro" id="IPR001509">
    <property type="entry name" value="Epimerase_deHydtase"/>
</dbReference>
<evidence type="ECO:0000313" key="2">
    <source>
        <dbReference type="EMBL" id="PIL45988.1"/>
    </source>
</evidence>
<gene>
    <name evidence="2" type="ORF">CR105_08055</name>
</gene>
<accession>A0A2G8TK46</accession>
<comment type="caution">
    <text evidence="2">The sequence shown here is derived from an EMBL/GenBank/DDBJ whole genome shotgun (WGS) entry which is preliminary data.</text>
</comment>
<proteinExistence type="predicted"/>
<name>A0A2G8TK46_9BURK</name>
<reference evidence="2 3" key="1">
    <citation type="submission" date="2017-10" db="EMBL/GenBank/DDBJ databases">
        <title>Massilia psychrophilum sp. nov., a novel purple-pigmented bacterium isolated from Tianshan glacier, Xinjiang Municipality, China.</title>
        <authorList>
            <person name="Wang H."/>
        </authorList>
    </citation>
    <scope>NUCLEOTIDE SEQUENCE [LARGE SCALE GENOMIC DNA]</scope>
    <source>
        <strain evidence="2 3">JCM 30074</strain>
    </source>
</reference>
<dbReference type="Proteomes" id="UP000230390">
    <property type="component" value="Unassembled WGS sequence"/>
</dbReference>
<dbReference type="RefSeq" id="WP_099787899.1">
    <property type="nucleotide sequence ID" value="NZ_JBHLYV010000029.1"/>
</dbReference>
<protein>
    <recommendedName>
        <fullName evidence="1">NAD-dependent epimerase/dehydratase domain-containing protein</fullName>
    </recommendedName>
</protein>
<sequence>MRKNILVIGGTRYFGKLLVQRLLQAGHCVTIATRGRTSDPFGNRIARIRVDRQNEAAMRAAFANVAGYDIIYDQLCYSPVDAAISARVFAGKVKRYIMSSTIDVYRPLLGSQDAPFAEAAARVLAQPIDTSYPWHDARLACESYVMGKLQAEAYLYRDGTLPVVTVRIGHVLAGAEDFTGRLAHYVDLVRQQAPLRYSNAAAASSFMSMQSVSDFLLWTGAQDFKGPVNAACDGALSAFDLYQRVGMALDEPVKTIPVQNAAPAGQLSPFDFPSQLMVDTGRATRLGYRFGHSDEWLDTLIRRHDLAYV</sequence>
<dbReference type="AlphaFoldDB" id="A0A2G8TK46"/>
<dbReference type="Gene3D" id="3.40.50.720">
    <property type="entry name" value="NAD(P)-binding Rossmann-like Domain"/>
    <property type="match status" value="1"/>
</dbReference>
<dbReference type="SUPFAM" id="SSF51735">
    <property type="entry name" value="NAD(P)-binding Rossmann-fold domains"/>
    <property type="match status" value="1"/>
</dbReference>
<feature type="domain" description="NAD-dependent epimerase/dehydratase" evidence="1">
    <location>
        <begin position="5"/>
        <end position="74"/>
    </location>
</feature>
<dbReference type="OrthoDB" id="9801773at2"/>
<evidence type="ECO:0000313" key="3">
    <source>
        <dbReference type="Proteomes" id="UP000230390"/>
    </source>
</evidence>
<dbReference type="InterPro" id="IPR036291">
    <property type="entry name" value="NAD(P)-bd_dom_sf"/>
</dbReference>
<keyword evidence="3" id="KW-1185">Reference proteome</keyword>
<dbReference type="EMBL" id="PDOC01000003">
    <property type="protein sequence ID" value="PIL45988.1"/>
    <property type="molecule type" value="Genomic_DNA"/>
</dbReference>
<evidence type="ECO:0000259" key="1">
    <source>
        <dbReference type="Pfam" id="PF01370"/>
    </source>
</evidence>